<sequence>MNRKDLTEAHNGSGETKKQYSPEQQIFVKNSLASLYKIALRYTQDTVKVNLPSFELSRATRGLEASRLDGLGSVVKSITALITVASSRKGRSNHCPSERGGTAAANARAISELQHRSTRTRVPVLYGTIHIIYTVHRLLIGSNELTIPTLVLRAGSLVLRAIIDPSSHRWCLRHWYFEPDNENKEHRKLV</sequence>
<comment type="caution">
    <text evidence="2">The sequence shown here is derived from an EMBL/GenBank/DDBJ whole genome shotgun (WGS) entry which is preliminary data.</text>
</comment>
<accession>A0A8J2QJV1</accession>
<proteinExistence type="predicted"/>
<dbReference type="EMBL" id="CAKASE010000051">
    <property type="protein sequence ID" value="CAG9564597.1"/>
    <property type="molecule type" value="Genomic_DNA"/>
</dbReference>
<protein>
    <submittedName>
        <fullName evidence="2">(African queen) hypothetical protein</fullName>
    </submittedName>
</protein>
<evidence type="ECO:0000313" key="3">
    <source>
        <dbReference type="Proteomes" id="UP000789524"/>
    </source>
</evidence>
<evidence type="ECO:0000313" key="2">
    <source>
        <dbReference type="EMBL" id="CAG9564597.1"/>
    </source>
</evidence>
<gene>
    <name evidence="2" type="ORF">DCHRY22_LOCUS5572</name>
</gene>
<organism evidence="2 3">
    <name type="scientific">Danaus chrysippus</name>
    <name type="common">African queen</name>
    <dbReference type="NCBI Taxonomy" id="151541"/>
    <lineage>
        <taxon>Eukaryota</taxon>
        <taxon>Metazoa</taxon>
        <taxon>Ecdysozoa</taxon>
        <taxon>Arthropoda</taxon>
        <taxon>Hexapoda</taxon>
        <taxon>Insecta</taxon>
        <taxon>Pterygota</taxon>
        <taxon>Neoptera</taxon>
        <taxon>Endopterygota</taxon>
        <taxon>Lepidoptera</taxon>
        <taxon>Glossata</taxon>
        <taxon>Ditrysia</taxon>
        <taxon>Papilionoidea</taxon>
        <taxon>Nymphalidae</taxon>
        <taxon>Danainae</taxon>
        <taxon>Danaini</taxon>
        <taxon>Danaina</taxon>
        <taxon>Danaus</taxon>
        <taxon>Anosia</taxon>
    </lineage>
</organism>
<feature type="region of interest" description="Disordered" evidence="1">
    <location>
        <begin position="1"/>
        <end position="22"/>
    </location>
</feature>
<dbReference type="OrthoDB" id="4369127at2759"/>
<dbReference type="AlphaFoldDB" id="A0A8J2QJV1"/>
<reference evidence="2" key="1">
    <citation type="submission" date="2021-09" db="EMBL/GenBank/DDBJ databases">
        <authorList>
            <person name="Martin H S."/>
        </authorList>
    </citation>
    <scope>NUCLEOTIDE SEQUENCE</scope>
</reference>
<name>A0A8J2QJV1_9NEOP</name>
<dbReference type="Proteomes" id="UP000789524">
    <property type="component" value="Unassembled WGS sequence"/>
</dbReference>
<evidence type="ECO:0000256" key="1">
    <source>
        <dbReference type="SAM" id="MobiDB-lite"/>
    </source>
</evidence>
<keyword evidence="3" id="KW-1185">Reference proteome</keyword>